<accession>A0ABU9LQ01</accession>
<dbReference type="RefSeq" id="WP_342295455.1">
    <property type="nucleotide sequence ID" value="NZ_JBCEVZ010000002.1"/>
</dbReference>
<gene>
    <name evidence="1" type="ORF">AAFH49_01505</name>
</gene>
<organism evidence="1 2">
    <name type="scientific">Hymenobacter segetis</name>
    <dbReference type="NCBI Taxonomy" id="2025509"/>
    <lineage>
        <taxon>Bacteria</taxon>
        <taxon>Pseudomonadati</taxon>
        <taxon>Bacteroidota</taxon>
        <taxon>Cytophagia</taxon>
        <taxon>Cytophagales</taxon>
        <taxon>Hymenobacteraceae</taxon>
        <taxon>Hymenobacter</taxon>
    </lineage>
</organism>
<keyword evidence="2" id="KW-1185">Reference proteome</keyword>
<protein>
    <submittedName>
        <fullName evidence="1">Uncharacterized protein</fullName>
    </submittedName>
</protein>
<name>A0ABU9LQ01_9BACT</name>
<proteinExistence type="predicted"/>
<reference evidence="1 2" key="1">
    <citation type="journal article" date="2018" name="Arch. Microbiol.">
        <title>Hymenobacter segetis sp. nov., isolated from soil.</title>
        <authorList>
            <person name="Ten L.N."/>
            <person name="Lim S.J."/>
            <person name="Kim B.O."/>
            <person name="Kang I.K."/>
            <person name="Jung H.Y."/>
        </authorList>
    </citation>
    <scope>NUCLEOTIDE SEQUENCE [LARGE SCALE GENOMIC DNA]</scope>
    <source>
        <strain evidence="1 2">S7-3-11</strain>
    </source>
</reference>
<dbReference type="Proteomes" id="UP001479606">
    <property type="component" value="Unassembled WGS sequence"/>
</dbReference>
<comment type="caution">
    <text evidence="1">The sequence shown here is derived from an EMBL/GenBank/DDBJ whole genome shotgun (WGS) entry which is preliminary data.</text>
</comment>
<sequence>MASRCKHPFVFIQESAKVWVSDDSVPEAKLEVGSSGYQRRVLPRPVGELDNPLAFPLYMVRDKKGKNTPAKAEVWDSMLLQRLLRGGDYEYHTGMVNPSKTYCRQLLNFHYARLDSSTQYKFAAYLRPILEAEQADLDEKIYASQNMSGKKAIAENAWQVCQDQADVQRGLVDAWEISYDLLQFCLDWLSKESKQVKTQLLNAKKKGSGTTRVTGKVKTLAYLILIKSGLAPPLSQEAASDTQREYIVEKTGLGSRTVELYIKSSLSNRPNYFIYSRDNKADALDYILTLIPNVDISALEFPFALRGAVQHGKAE</sequence>
<evidence type="ECO:0000313" key="2">
    <source>
        <dbReference type="Proteomes" id="UP001479606"/>
    </source>
</evidence>
<dbReference type="EMBL" id="JBCEVZ010000002">
    <property type="protein sequence ID" value="MEL5992865.1"/>
    <property type="molecule type" value="Genomic_DNA"/>
</dbReference>
<evidence type="ECO:0000313" key="1">
    <source>
        <dbReference type="EMBL" id="MEL5992865.1"/>
    </source>
</evidence>